<organism evidence="1 2">
    <name type="scientific">Candidatus Avoscillospira avistercoris</name>
    <dbReference type="NCBI Taxonomy" id="2840707"/>
    <lineage>
        <taxon>Bacteria</taxon>
        <taxon>Bacillati</taxon>
        <taxon>Bacillota</taxon>
        <taxon>Clostridia</taxon>
        <taxon>Eubacteriales</taxon>
        <taxon>Oscillospiraceae</taxon>
        <taxon>Oscillospiraceae incertae sedis</taxon>
        <taxon>Candidatus Avoscillospira</taxon>
    </lineage>
</organism>
<comment type="caution">
    <text evidence="1">The sequence shown here is derived from an EMBL/GenBank/DDBJ whole genome shotgun (WGS) entry which is preliminary data.</text>
</comment>
<reference evidence="1" key="1">
    <citation type="submission" date="2020-10" db="EMBL/GenBank/DDBJ databases">
        <authorList>
            <person name="Gilroy R."/>
        </authorList>
    </citation>
    <scope>NUCLEOTIDE SEQUENCE</scope>
    <source>
        <strain evidence="1">ChiBcec16-1751</strain>
    </source>
</reference>
<reference evidence="1" key="2">
    <citation type="journal article" date="2021" name="PeerJ">
        <title>Extensive microbial diversity within the chicken gut microbiome revealed by metagenomics and culture.</title>
        <authorList>
            <person name="Gilroy R."/>
            <person name="Ravi A."/>
            <person name="Getino M."/>
            <person name="Pursley I."/>
            <person name="Horton D.L."/>
            <person name="Alikhan N.F."/>
            <person name="Baker D."/>
            <person name="Gharbi K."/>
            <person name="Hall N."/>
            <person name="Watson M."/>
            <person name="Adriaenssens E.M."/>
            <person name="Foster-Nyarko E."/>
            <person name="Jarju S."/>
            <person name="Secka A."/>
            <person name="Antonio M."/>
            <person name="Oren A."/>
            <person name="Chaudhuri R.R."/>
            <person name="La Ragione R."/>
            <person name="Hildebrand F."/>
            <person name="Pallen M.J."/>
        </authorList>
    </citation>
    <scope>NUCLEOTIDE SEQUENCE</scope>
    <source>
        <strain evidence="1">ChiBcec16-1751</strain>
    </source>
</reference>
<sequence length="145" mass="16879">MERLTTRLLKGDGYYMKCSQTCLNDCQDICECEGFDRTINKLGEIEDILGDDYDLDRLRELVQADREGRCVKKIDNRNIYMDRDCQHFTPATNADRIRSMTDEELVQHIWNKFGCPDGKNHVTCGCLGSCKDCWLDWLKQPAKDE</sequence>
<gene>
    <name evidence="1" type="ORF">IAA83_05490</name>
</gene>
<name>A0A9D1JU26_9FIRM</name>
<evidence type="ECO:0000313" key="1">
    <source>
        <dbReference type="EMBL" id="HIS64809.1"/>
    </source>
</evidence>
<dbReference type="EMBL" id="DVJJ01000080">
    <property type="protein sequence ID" value="HIS64809.1"/>
    <property type="molecule type" value="Genomic_DNA"/>
</dbReference>
<accession>A0A9D1JU26</accession>
<proteinExistence type="predicted"/>
<dbReference type="AlphaFoldDB" id="A0A9D1JU26"/>
<evidence type="ECO:0000313" key="2">
    <source>
        <dbReference type="Proteomes" id="UP000886741"/>
    </source>
</evidence>
<dbReference type="Proteomes" id="UP000886741">
    <property type="component" value="Unassembled WGS sequence"/>
</dbReference>
<protein>
    <submittedName>
        <fullName evidence="1">Uncharacterized protein</fullName>
    </submittedName>
</protein>